<dbReference type="Pfam" id="PF17517">
    <property type="entry name" value="IgGFc_binding"/>
    <property type="match status" value="1"/>
</dbReference>
<evidence type="ECO:0000259" key="1">
    <source>
        <dbReference type="Pfam" id="PF17517"/>
    </source>
</evidence>
<dbReference type="PANTHER" id="PTHR46534">
    <property type="entry name" value="IGGFC_BINDING DOMAIN-CONTAINING PROTEIN"/>
    <property type="match status" value="1"/>
</dbReference>
<dbReference type="Proteomes" id="UP001634394">
    <property type="component" value="Unassembled WGS sequence"/>
</dbReference>
<dbReference type="AlphaFoldDB" id="A0ABD3X213"/>
<evidence type="ECO:0000313" key="3">
    <source>
        <dbReference type="Proteomes" id="UP001634394"/>
    </source>
</evidence>
<accession>A0ABD3X213</accession>
<organism evidence="2 3">
    <name type="scientific">Sinanodonta woodiana</name>
    <name type="common">Chinese pond mussel</name>
    <name type="synonym">Anodonta woodiana</name>
    <dbReference type="NCBI Taxonomy" id="1069815"/>
    <lineage>
        <taxon>Eukaryota</taxon>
        <taxon>Metazoa</taxon>
        <taxon>Spiralia</taxon>
        <taxon>Lophotrochozoa</taxon>
        <taxon>Mollusca</taxon>
        <taxon>Bivalvia</taxon>
        <taxon>Autobranchia</taxon>
        <taxon>Heteroconchia</taxon>
        <taxon>Palaeoheterodonta</taxon>
        <taxon>Unionida</taxon>
        <taxon>Unionoidea</taxon>
        <taxon>Unionidae</taxon>
        <taxon>Unioninae</taxon>
        <taxon>Sinanodonta</taxon>
    </lineage>
</organism>
<dbReference type="EMBL" id="JBJQND010000004">
    <property type="protein sequence ID" value="KAL3880274.1"/>
    <property type="molecule type" value="Genomic_DNA"/>
</dbReference>
<keyword evidence="3" id="KW-1185">Reference proteome</keyword>
<sequence>MLRHSSDLSGTIVKSNKPIAVFSGGEVEIPKSISDLDSVMSQLLPVEHWDTKFIVPPLYPRSDFLIRIYAFNPNTSVTVRNETHEKTHSLTAGMFIEEHLGNGPVVVNSSQPISVVQYAFSENHDPSSHGDPLMMVIPGIHQFSSDYLFPTKTDHNEMKHYVAVIIRNNSLSGLRLDGKLLVAKIFPVHFSEEDYVVVVQELRGYVHKLTHNDHTIKFGALVYGFGANLGYGFPAGFEFLDIGRYPRKVYVYLLLHGIPYGTIIPECIMC</sequence>
<gene>
    <name evidence="2" type="ORF">ACJMK2_032523</name>
</gene>
<dbReference type="PANTHER" id="PTHR46534:SF1">
    <property type="entry name" value="IGGFC-BINDING PROTEIN N-TERMINAL DOMAIN-CONTAINING PROTEIN"/>
    <property type="match status" value="1"/>
</dbReference>
<proteinExistence type="predicted"/>
<evidence type="ECO:0000313" key="2">
    <source>
        <dbReference type="EMBL" id="KAL3880274.1"/>
    </source>
</evidence>
<feature type="domain" description="IgGFc-binding protein N-terminal" evidence="1">
    <location>
        <begin position="4"/>
        <end position="224"/>
    </location>
</feature>
<reference evidence="2 3" key="1">
    <citation type="submission" date="2024-11" db="EMBL/GenBank/DDBJ databases">
        <title>Chromosome-level genome assembly of the freshwater bivalve Anodonta woodiana.</title>
        <authorList>
            <person name="Chen X."/>
        </authorList>
    </citation>
    <scope>NUCLEOTIDE SEQUENCE [LARGE SCALE GENOMIC DNA]</scope>
    <source>
        <strain evidence="2">MN2024</strain>
        <tissue evidence="2">Gills</tissue>
    </source>
</reference>
<dbReference type="InterPro" id="IPR035234">
    <property type="entry name" value="IgGFc-bd_N"/>
</dbReference>
<protein>
    <recommendedName>
        <fullName evidence="1">IgGFc-binding protein N-terminal domain-containing protein</fullName>
    </recommendedName>
</protein>
<comment type="caution">
    <text evidence="2">The sequence shown here is derived from an EMBL/GenBank/DDBJ whole genome shotgun (WGS) entry which is preliminary data.</text>
</comment>
<name>A0ABD3X213_SINWO</name>